<name>A0A836BU58_9CHLO</name>
<organism evidence="1 2">
    <name type="scientific">Edaphochlamys debaryana</name>
    <dbReference type="NCBI Taxonomy" id="47281"/>
    <lineage>
        <taxon>Eukaryota</taxon>
        <taxon>Viridiplantae</taxon>
        <taxon>Chlorophyta</taxon>
        <taxon>core chlorophytes</taxon>
        <taxon>Chlorophyceae</taxon>
        <taxon>CS clade</taxon>
        <taxon>Chlamydomonadales</taxon>
        <taxon>Chlamydomonadales incertae sedis</taxon>
        <taxon>Edaphochlamys</taxon>
    </lineage>
</organism>
<dbReference type="OrthoDB" id="525405at2759"/>
<evidence type="ECO:0000313" key="2">
    <source>
        <dbReference type="Proteomes" id="UP000612055"/>
    </source>
</evidence>
<comment type="caution">
    <text evidence="1">The sequence shown here is derived from an EMBL/GenBank/DDBJ whole genome shotgun (WGS) entry which is preliminary data.</text>
</comment>
<gene>
    <name evidence="1" type="ORF">HYH03_012755</name>
</gene>
<reference evidence="1" key="1">
    <citation type="journal article" date="2020" name="bioRxiv">
        <title>Comparative genomics of Chlamydomonas.</title>
        <authorList>
            <person name="Craig R.J."/>
            <person name="Hasan A.R."/>
            <person name="Ness R.W."/>
            <person name="Keightley P.D."/>
        </authorList>
    </citation>
    <scope>NUCLEOTIDE SEQUENCE</scope>
    <source>
        <strain evidence="1">CCAP 11/70</strain>
    </source>
</reference>
<accession>A0A836BU58</accession>
<keyword evidence="2" id="KW-1185">Reference proteome</keyword>
<protein>
    <submittedName>
        <fullName evidence="1">Uncharacterized protein</fullName>
    </submittedName>
</protein>
<dbReference type="AlphaFoldDB" id="A0A836BU58"/>
<proteinExistence type="predicted"/>
<dbReference type="EMBL" id="JAEHOE010000080">
    <property type="protein sequence ID" value="KAG2488757.1"/>
    <property type="molecule type" value="Genomic_DNA"/>
</dbReference>
<sequence length="259" mass="27650">MWRLVKVGAGAISSGDSVQITVNNPMLKYCQYNDMIICGVKSDVASNFVIEKASGSGVIDFATDDVVFKYDGKYCSLDGRRHSQSIKCGKSSKDKATVFQLPYSSFTGVNLISKTSAGECGGDFYAEADRPPIYCSKNQNLGFAFNLTLGLEEPGAAVVPAGKGLSFKVYDDLYSYQVSNFKTDTDGSVFFATNNVRGDNSFFRLAVVGGGDLEDGAVVTLKAASNGKYCGVKDAFAVSLICDGDSASGDAYKFDYKVL</sequence>
<dbReference type="Proteomes" id="UP000612055">
    <property type="component" value="Unassembled WGS sequence"/>
</dbReference>
<evidence type="ECO:0000313" key="1">
    <source>
        <dbReference type="EMBL" id="KAG2488757.1"/>
    </source>
</evidence>